<evidence type="ECO:0000313" key="2">
    <source>
        <dbReference type="EMBL" id="MEJ8672835.1"/>
    </source>
</evidence>
<keyword evidence="1" id="KW-0472">Membrane</keyword>
<accession>A0ABU8UX76</accession>
<dbReference type="SUPFAM" id="SSF48317">
    <property type="entry name" value="Acid phosphatase/Vanadium-dependent haloperoxidase"/>
    <property type="match status" value="1"/>
</dbReference>
<sequence length="36" mass="3795">MIGWSRIRLRCHTPAQVTVGAIMGAAVGGVVFGLLR</sequence>
<gene>
    <name evidence="2" type="ORF">WKI71_44250</name>
</gene>
<keyword evidence="3" id="KW-1185">Reference proteome</keyword>
<comment type="caution">
    <text evidence="2">The sequence shown here is derived from an EMBL/GenBank/DDBJ whole genome shotgun (WGS) entry which is preliminary data.</text>
</comment>
<name>A0ABU8UX76_9ACTN</name>
<organism evidence="2 3">
    <name type="scientific">Streptomyces machairae</name>
    <dbReference type="NCBI Taxonomy" id="3134109"/>
    <lineage>
        <taxon>Bacteria</taxon>
        <taxon>Bacillati</taxon>
        <taxon>Actinomycetota</taxon>
        <taxon>Actinomycetes</taxon>
        <taxon>Kitasatosporales</taxon>
        <taxon>Streptomycetaceae</taxon>
        <taxon>Streptomyces</taxon>
    </lineage>
</organism>
<dbReference type="InterPro" id="IPR036938">
    <property type="entry name" value="PAP2/HPO_sf"/>
</dbReference>
<evidence type="ECO:0000256" key="1">
    <source>
        <dbReference type="SAM" id="Phobius"/>
    </source>
</evidence>
<reference evidence="2 3" key="1">
    <citation type="submission" date="2024-03" db="EMBL/GenBank/DDBJ databases">
        <title>Novel Streptomyces species of biotechnological and ecological value are a feature of Machair soil.</title>
        <authorList>
            <person name="Prole J.R."/>
            <person name="Goodfellow M."/>
            <person name="Allenby N."/>
            <person name="Ward A.C."/>
        </authorList>
    </citation>
    <scope>NUCLEOTIDE SEQUENCE [LARGE SCALE GENOMIC DNA]</scope>
    <source>
        <strain evidence="2 3">MS1.AVA.1</strain>
    </source>
</reference>
<keyword evidence="1" id="KW-0812">Transmembrane</keyword>
<proteinExistence type="predicted"/>
<dbReference type="Gene3D" id="1.20.144.10">
    <property type="entry name" value="Phosphatidic acid phosphatase type 2/haloperoxidase"/>
    <property type="match status" value="1"/>
</dbReference>
<keyword evidence="1" id="KW-1133">Transmembrane helix</keyword>
<feature type="transmembrane region" description="Helical" evidence="1">
    <location>
        <begin position="15"/>
        <end position="35"/>
    </location>
</feature>
<dbReference type="EMBL" id="JBBKAK010000001">
    <property type="protein sequence ID" value="MEJ8672835.1"/>
    <property type="molecule type" value="Genomic_DNA"/>
</dbReference>
<evidence type="ECO:0000313" key="3">
    <source>
        <dbReference type="Proteomes" id="UP001376459"/>
    </source>
</evidence>
<dbReference type="Proteomes" id="UP001376459">
    <property type="component" value="Unassembled WGS sequence"/>
</dbReference>
<protein>
    <submittedName>
        <fullName evidence="2">Phosphatase PAP2 family protein</fullName>
    </submittedName>
</protein>